<feature type="region of interest" description="Disordered" evidence="2">
    <location>
        <begin position="1"/>
        <end position="134"/>
    </location>
</feature>
<feature type="coiled-coil region" evidence="1">
    <location>
        <begin position="370"/>
        <end position="434"/>
    </location>
</feature>
<feature type="compositionally biased region" description="Polar residues" evidence="2">
    <location>
        <begin position="1156"/>
        <end position="1168"/>
    </location>
</feature>
<evidence type="ECO:0000313" key="3">
    <source>
        <dbReference type="EMBL" id="CAE7026358.1"/>
    </source>
</evidence>
<feature type="compositionally biased region" description="Basic and acidic residues" evidence="2">
    <location>
        <begin position="935"/>
        <end position="947"/>
    </location>
</feature>
<feature type="compositionally biased region" description="Basic and acidic residues" evidence="2">
    <location>
        <begin position="1218"/>
        <end position="1238"/>
    </location>
</feature>
<feature type="compositionally biased region" description="Basic and acidic residues" evidence="2">
    <location>
        <begin position="65"/>
        <end position="88"/>
    </location>
</feature>
<feature type="compositionally biased region" description="Basic and acidic residues" evidence="2">
    <location>
        <begin position="2052"/>
        <end position="2076"/>
    </location>
</feature>
<reference evidence="3" key="1">
    <citation type="submission" date="2021-02" db="EMBL/GenBank/DDBJ databases">
        <authorList>
            <person name="Syme A R."/>
            <person name="Syme A R."/>
            <person name="Moolhuijzen P."/>
        </authorList>
    </citation>
    <scope>NUCLEOTIDE SEQUENCE</scope>
    <source>
        <strain evidence="3">W1-1</strain>
    </source>
</reference>
<feature type="compositionally biased region" description="Basic and acidic residues" evidence="2">
    <location>
        <begin position="897"/>
        <end position="913"/>
    </location>
</feature>
<feature type="compositionally biased region" description="Low complexity" evidence="2">
    <location>
        <begin position="1026"/>
        <end position="1040"/>
    </location>
</feature>
<feature type="compositionally biased region" description="Low complexity" evidence="2">
    <location>
        <begin position="1078"/>
        <end position="1090"/>
    </location>
</feature>
<feature type="compositionally biased region" description="Basic and acidic residues" evidence="2">
    <location>
        <begin position="1921"/>
        <end position="1936"/>
    </location>
</feature>
<feature type="compositionally biased region" description="Basic and acidic residues" evidence="2">
    <location>
        <begin position="1728"/>
        <end position="1745"/>
    </location>
</feature>
<feature type="compositionally biased region" description="Low complexity" evidence="2">
    <location>
        <begin position="956"/>
        <end position="971"/>
    </location>
</feature>
<feature type="compositionally biased region" description="Basic and acidic residues" evidence="2">
    <location>
        <begin position="1945"/>
        <end position="1967"/>
    </location>
</feature>
<feature type="compositionally biased region" description="Basic and acidic residues" evidence="2">
    <location>
        <begin position="1708"/>
        <end position="1721"/>
    </location>
</feature>
<feature type="compositionally biased region" description="Low complexity" evidence="2">
    <location>
        <begin position="914"/>
        <end position="924"/>
    </location>
</feature>
<feature type="compositionally biased region" description="Polar residues" evidence="2">
    <location>
        <begin position="1189"/>
        <end position="1217"/>
    </location>
</feature>
<feature type="compositionally biased region" description="Basic and acidic residues" evidence="2">
    <location>
        <begin position="781"/>
        <end position="793"/>
    </location>
</feature>
<feature type="compositionally biased region" description="Polar residues" evidence="2">
    <location>
        <begin position="1264"/>
        <end position="1283"/>
    </location>
</feature>
<feature type="compositionally biased region" description="Basic and acidic residues" evidence="2">
    <location>
        <begin position="975"/>
        <end position="986"/>
    </location>
</feature>
<evidence type="ECO:0000313" key="4">
    <source>
        <dbReference type="Proteomes" id="UP000472372"/>
    </source>
</evidence>
<feature type="compositionally biased region" description="Polar residues" evidence="2">
    <location>
        <begin position="1378"/>
        <end position="1398"/>
    </location>
</feature>
<feature type="compositionally biased region" description="Basic and acidic residues" evidence="2">
    <location>
        <begin position="1094"/>
        <end position="1103"/>
    </location>
</feature>
<accession>A0A6S6VY21</accession>
<feature type="compositionally biased region" description="Basic and acidic residues" evidence="2">
    <location>
        <begin position="754"/>
        <end position="773"/>
    </location>
</feature>
<feature type="region of interest" description="Disordered" evidence="2">
    <location>
        <begin position="743"/>
        <end position="815"/>
    </location>
</feature>
<feature type="compositionally biased region" description="Basic and acidic residues" evidence="2">
    <location>
        <begin position="1772"/>
        <end position="1781"/>
    </location>
</feature>
<feature type="region of interest" description="Disordered" evidence="2">
    <location>
        <begin position="1462"/>
        <end position="1486"/>
    </location>
</feature>
<feature type="compositionally biased region" description="Polar residues" evidence="2">
    <location>
        <begin position="2035"/>
        <end position="2047"/>
    </location>
</feature>
<keyword evidence="1" id="KW-0175">Coiled coil</keyword>
<gene>
    <name evidence="3" type="ORF">PTTW11_04060</name>
</gene>
<feature type="compositionally biased region" description="Basic and acidic residues" evidence="2">
    <location>
        <begin position="993"/>
        <end position="1019"/>
    </location>
</feature>
<feature type="region of interest" description="Disordered" evidence="2">
    <location>
        <begin position="501"/>
        <end position="614"/>
    </location>
</feature>
<feature type="compositionally biased region" description="Basic and acidic residues" evidence="2">
    <location>
        <begin position="1619"/>
        <end position="1632"/>
    </location>
</feature>
<feature type="compositionally biased region" description="Low complexity" evidence="2">
    <location>
        <begin position="1842"/>
        <end position="1853"/>
    </location>
</feature>
<feature type="compositionally biased region" description="Basic and acidic residues" evidence="2">
    <location>
        <begin position="8"/>
        <end position="22"/>
    </location>
</feature>
<feature type="compositionally biased region" description="Basic and acidic residues" evidence="2">
    <location>
        <begin position="870"/>
        <end position="885"/>
    </location>
</feature>
<feature type="compositionally biased region" description="Polar residues" evidence="2">
    <location>
        <begin position="1475"/>
        <end position="1486"/>
    </location>
</feature>
<feature type="compositionally biased region" description="Polar residues" evidence="2">
    <location>
        <begin position="1440"/>
        <end position="1450"/>
    </location>
</feature>
<feature type="compositionally biased region" description="Basic and acidic residues" evidence="2">
    <location>
        <begin position="2154"/>
        <end position="2165"/>
    </location>
</feature>
<feature type="compositionally biased region" description="Basic and acidic residues" evidence="2">
    <location>
        <begin position="1175"/>
        <end position="1188"/>
    </location>
</feature>
<sequence>MPVNSPRVEVRLPDSRNDRGDEGQDTELGDASEPSYQSDHGKHYFDEERDPSDMSETGGDVYSDTLHHSERETIYDSDHGTEDVHSDYGSEYSSSAESLVDAETLHGAESTGEPVGKSEGGGSEGAHFHDKQHQPSGIIHNQQVLYAPNQVREAPPANQTPSLVINIHQERNVHQHAAASLTQSHNRKDISNQNQRLEDDDTRHQQVTGVHPTNVTCPQLNDQHELEQVFPRQPHGVQDVSLQKMQGTIEFPMAAVPSSEPITTTGFDCPESNFDEESEYSVDRHNEAREMKAYEEENHRSEIAMRQAELESKRRELEEQRLAQMNADMDTGVTKQRYAQEQQQAQRPTKPLEGLESNAEFAQSQEFLSRLKERQRLDELAAEEEALQLDAQHRQTQEALMLARAQSIRDEEELEAARSEMEERQRQRAAANARQLAFDTAQLRQEYQEEDISQQVPRTRLIGQQYHDQRELAQDAQERNILAAQQQAEFEALQALKLQEEEQRMADEQAQRDDELAARRANEQARQMQEESRWEANRQREERRQQELLEKNERKAVERQQRDQQRDNEREINRQRKEERDARKNEERERDQAARREKEERDAEFQAAKMQDDMELKEKRAALKADKQEKEHGVMKEIRARDIELRAAKESDWIDHRAEESAQRHALESKRHEFRKEEKVTKMSMEAERFQNRADVRSQELAHRKELTTLELETRSQEKEAKRAMELQEVQANADLRLQETVHRQEKGGIIQKALEDKANSGDMHEPEDDKLPKMPLRQPHPADKRAHNDLTHHGPNIGHGNAQPEGHQGLPAGSFPQGGCVDYFHPVGYPGYGPQGGYPNQGSYGGLPSSDIQKKNKGNKSKSKIGANKAEEKPNGDTIVKEPKLPVAISGGSHTNKQEDLHEAVSKSEKGTKSTTTVSKIKVPGASVYIKRTKVSDSSKTKDSSRYRTRSVNESSQSKSSYSQDSNQLSVETEDLRKRDQDEVKYKKKREVKHEGHSEVEQKKKREVKFEEQSEIKYKTKQNASSSVKVSHSRSTTSVDATNHYKPPSSDYPQDSVAVGNPGPHSTAAFNKETNKSHSSPSDTKSSQSHKTIAKDERHPKPQDAANIDGPPAGRTRESNVQASQHVKTVTEQSSKSNSSSSLSKKIGVKRPDRPTQQFPSDLNPNASVAARPADTDNRSRHTESEAVQHSPSGKMESTNTHLPNGVSSKATQISTRKPEADIPHLSHSNLKIEHMRSTSITTTTEYLHSSSSSSTRGVNPVHPNSSDTSTIAAQSSGGASQTDTLHTTSSHRTSTKHSQSASHHTSSEHSPSSSSHAKVETQNLLSPSSHAKAETNHSPSLAGHTKADTQHLSSPTKDTQHSSSSHVPKQPDTRGSIGSPSHAHNISHRGSSTSHNGPEIDSVRSTNGKGRSGVIKTGHATGNDTTLWNSGRFGTPKTAGTHQGPLQTSCQSTLQAPFQGPHQMPHHAPPQTPIQASQGIPRQTHGQPVLRVADEANARGVRRRPASPHQTYNEPMMSVADKAHLQGIKAQPFQSSKDNPRNHKSVAGNDAKHAVPRTNINNQGAKKTESFDYANAYKSPTHSVNQHTTGDPMSRTQSAGRKLQEVVLTNNPYATRVTEEETGRGAEDKLKKKAANSNNAAEDKGKGNRTGSLFKTGANKKPTEAENPQSKAGKPEETDKQKPIEQQVAGEDKGKQGMMGSFFGTRADKNTVKAERREPSATTVEGKVEKKLVEQPDNAAERSKRGRMAGLFQTASDKKPVGPDQPQPEATKKQGEHQAHPLAPQAPAVENIKQVVTGKPTAYPEHLSPKASDPKVPQAPRTQPKHTILKASGKSPAFKQQSSSGEQSSQGIMGKLPAKPESLFQKTPDSKVGNAEKVRQKADNVEGENGNYAKDKKENGLFGFRTKRTAQPVATDTKAGGERKIQPPFEEVRSRQNTNVAHEAARGNHQEAIPRKQQEQTHEGHSSGPNVNSHPLILNQQERTHEKHLAVPNANLRLEIPKRQQVVSRTHTAANNVNRLPQIPSQQQSTSTRLSVATNANQHQGSPRLPGEDSRRIPTKDTPKVQGVERKAVKEPVQGKQHQIPPSAHPSPISLKEAEKARLKNVATQRKLQEKADHDAQAAEKKRKDIADRLKTHVNTKDKNMQPNLPKLSDRRQRKEKPGYSDNQKRKKELSESQDAEKKRLKDLSDHAKLVEKAKQAEAEAEHKRQQGIKDQHEACEKAERDKVAAEKKRVEEQQKAVRERVERDRKEAEKREKERLKRVEKEKKEKLKKLEKEEKAKKAAAAKQPKGVVLVKKTGKKVVVMPKTSLKAPTGVGKKK</sequence>
<organism evidence="3 4">
    <name type="scientific">Pyrenophora teres f. teres</name>
    <dbReference type="NCBI Taxonomy" id="97479"/>
    <lineage>
        <taxon>Eukaryota</taxon>
        <taxon>Fungi</taxon>
        <taxon>Dikarya</taxon>
        <taxon>Ascomycota</taxon>
        <taxon>Pezizomycotina</taxon>
        <taxon>Dothideomycetes</taxon>
        <taxon>Pleosporomycetidae</taxon>
        <taxon>Pleosporales</taxon>
        <taxon>Pleosporineae</taxon>
        <taxon>Pleosporaceae</taxon>
        <taxon>Pyrenophora</taxon>
    </lineage>
</organism>
<protein>
    <submittedName>
        <fullName evidence="3">Uncharacterized protein</fullName>
    </submittedName>
</protein>
<proteinExistence type="predicted"/>
<feature type="compositionally biased region" description="Basic and acidic residues" evidence="2">
    <location>
        <begin position="1876"/>
        <end position="1886"/>
    </location>
</feature>
<feature type="compositionally biased region" description="Polar residues" evidence="2">
    <location>
        <begin position="1239"/>
        <end position="1250"/>
    </location>
</feature>
<feature type="compositionally biased region" description="Low complexity" evidence="2">
    <location>
        <begin position="1284"/>
        <end position="1318"/>
    </location>
</feature>
<evidence type="ECO:0000256" key="2">
    <source>
        <dbReference type="SAM" id="MobiDB-lite"/>
    </source>
</evidence>
<feature type="compositionally biased region" description="Basic and acidic residues" evidence="2">
    <location>
        <begin position="1675"/>
        <end position="1685"/>
    </location>
</feature>
<name>A0A6S6VY21_9PLEO</name>
<feature type="compositionally biased region" description="Basic and acidic residues" evidence="2">
    <location>
        <begin position="2113"/>
        <end position="2146"/>
    </location>
</feature>
<feature type="compositionally biased region" description="Low complexity" evidence="2">
    <location>
        <begin position="1135"/>
        <end position="1147"/>
    </location>
</feature>
<feature type="compositionally biased region" description="Basic and acidic residues" evidence="2">
    <location>
        <begin position="2175"/>
        <end position="2284"/>
    </location>
</feature>
<dbReference type="Proteomes" id="UP000472372">
    <property type="component" value="Chromosome 3"/>
</dbReference>
<feature type="compositionally biased region" description="Polar residues" evidence="2">
    <location>
        <begin position="1352"/>
        <end position="1369"/>
    </location>
</feature>
<feature type="compositionally biased region" description="Polar residues" evidence="2">
    <location>
        <begin position="1120"/>
        <end position="1134"/>
    </location>
</feature>
<feature type="compositionally biased region" description="Polar residues" evidence="2">
    <location>
        <begin position="1422"/>
        <end position="1431"/>
    </location>
</feature>
<feature type="coiled-coil region" evidence="1">
    <location>
        <begin position="291"/>
        <end position="327"/>
    </location>
</feature>
<evidence type="ECO:0000256" key="1">
    <source>
        <dbReference type="SAM" id="Coils"/>
    </source>
</evidence>
<feature type="region of interest" description="Disordered" evidence="2">
    <location>
        <begin position="2015"/>
        <end position="2293"/>
    </location>
</feature>
<feature type="region of interest" description="Disordered" evidence="2">
    <location>
        <begin position="1534"/>
        <end position="1977"/>
    </location>
</feature>
<dbReference type="EMBL" id="HG992979">
    <property type="protein sequence ID" value="CAE7026358.1"/>
    <property type="molecule type" value="Genomic_DNA"/>
</dbReference>
<feature type="region of interest" description="Disordered" evidence="2">
    <location>
        <begin position="830"/>
        <end position="1450"/>
    </location>
</feature>
<feature type="compositionally biased region" description="Polar residues" evidence="2">
    <location>
        <begin position="1580"/>
        <end position="1601"/>
    </location>
</feature>
<feature type="compositionally biased region" description="Polar residues" evidence="2">
    <location>
        <begin position="1322"/>
        <end position="1331"/>
    </location>
</feature>